<name>M0PEF7_9EURY</name>
<dbReference type="Proteomes" id="UP000011575">
    <property type="component" value="Unassembled WGS sequence"/>
</dbReference>
<reference evidence="8 9" key="1">
    <citation type="journal article" date="2014" name="PLoS Genet.">
        <title>Phylogenetically driven sequencing of extremely halophilic archaea reveals strategies for static and dynamic osmo-response.</title>
        <authorList>
            <person name="Becker E.A."/>
            <person name="Seitzer P.M."/>
            <person name="Tritt A."/>
            <person name="Larsen D."/>
            <person name="Krusor M."/>
            <person name="Yao A.I."/>
            <person name="Wu D."/>
            <person name="Madern D."/>
            <person name="Eisen J.A."/>
            <person name="Darling A.E."/>
            <person name="Facciotti M.T."/>
        </authorList>
    </citation>
    <scope>NUCLEOTIDE SEQUENCE [LARGE SCALE GENOMIC DNA]</scope>
    <source>
        <strain evidence="8 9">JCM 13560</strain>
    </source>
</reference>
<dbReference type="EMBL" id="AOJI01000019">
    <property type="protein sequence ID" value="EMA68268.1"/>
    <property type="molecule type" value="Genomic_DNA"/>
</dbReference>
<dbReference type="STRING" id="1230454.C461_06789"/>
<evidence type="ECO:0000313" key="9">
    <source>
        <dbReference type="Proteomes" id="UP000011575"/>
    </source>
</evidence>
<evidence type="ECO:0000256" key="1">
    <source>
        <dbReference type="ARBA" id="ARBA00004651"/>
    </source>
</evidence>
<comment type="subcellular location">
    <subcellularLocation>
        <location evidence="1">Cell membrane</location>
        <topology evidence="1">Multi-pass membrane protein</topology>
    </subcellularLocation>
</comment>
<dbReference type="OrthoDB" id="236888at2157"/>
<evidence type="ECO:0000256" key="6">
    <source>
        <dbReference type="SAM" id="Phobius"/>
    </source>
</evidence>
<dbReference type="InterPro" id="IPR027379">
    <property type="entry name" value="CLS_N"/>
</dbReference>
<evidence type="ECO:0000313" key="8">
    <source>
        <dbReference type="EMBL" id="EMA68268.1"/>
    </source>
</evidence>
<dbReference type="RefSeq" id="WP_007999777.1">
    <property type="nucleotide sequence ID" value="NZ_AOJI01000019.1"/>
</dbReference>
<evidence type="ECO:0000256" key="5">
    <source>
        <dbReference type="ARBA" id="ARBA00023136"/>
    </source>
</evidence>
<feature type="domain" description="Cardiolipin synthase N-terminal" evidence="7">
    <location>
        <begin position="25"/>
        <end position="66"/>
    </location>
</feature>
<dbReference type="Pfam" id="PF13396">
    <property type="entry name" value="PLDc_N"/>
    <property type="match status" value="1"/>
</dbReference>
<dbReference type="GO" id="GO:0005886">
    <property type="term" value="C:plasma membrane"/>
    <property type="evidence" value="ECO:0007669"/>
    <property type="project" value="UniProtKB-SubCell"/>
</dbReference>
<keyword evidence="9" id="KW-1185">Reference proteome</keyword>
<keyword evidence="5 6" id="KW-0472">Membrane</keyword>
<keyword evidence="3 6" id="KW-0812">Transmembrane</keyword>
<organism evidence="8 9">
    <name type="scientific">Halorubrum aidingense JCM 13560</name>
    <dbReference type="NCBI Taxonomy" id="1230454"/>
    <lineage>
        <taxon>Archaea</taxon>
        <taxon>Methanobacteriati</taxon>
        <taxon>Methanobacteriota</taxon>
        <taxon>Stenosarchaea group</taxon>
        <taxon>Halobacteria</taxon>
        <taxon>Halobacteriales</taxon>
        <taxon>Haloferacaceae</taxon>
        <taxon>Halorubrum</taxon>
    </lineage>
</organism>
<dbReference type="PATRIC" id="fig|1230454.4.peg.1376"/>
<evidence type="ECO:0000256" key="3">
    <source>
        <dbReference type="ARBA" id="ARBA00022692"/>
    </source>
</evidence>
<comment type="caution">
    <text evidence="8">The sequence shown here is derived from an EMBL/GenBank/DDBJ whole genome shotgun (WGS) entry which is preliminary data.</text>
</comment>
<keyword evidence="4 6" id="KW-1133">Transmembrane helix</keyword>
<feature type="transmembrane region" description="Helical" evidence="6">
    <location>
        <begin position="12"/>
        <end position="32"/>
    </location>
</feature>
<evidence type="ECO:0000256" key="4">
    <source>
        <dbReference type="ARBA" id="ARBA00022989"/>
    </source>
</evidence>
<evidence type="ECO:0000259" key="7">
    <source>
        <dbReference type="Pfam" id="PF13396"/>
    </source>
</evidence>
<evidence type="ECO:0000256" key="2">
    <source>
        <dbReference type="ARBA" id="ARBA00022475"/>
    </source>
</evidence>
<sequence>MLTIPLQAAGAIAFLFGLVSLIVHLAIILWVYSDAQSRSDQPAFLWAIVAFLAPLLGLVLYLLLGRK</sequence>
<accession>M0PEF7</accession>
<proteinExistence type="predicted"/>
<gene>
    <name evidence="8" type="ORF">C461_06789</name>
</gene>
<keyword evidence="2" id="KW-1003">Cell membrane</keyword>
<protein>
    <recommendedName>
        <fullName evidence="7">Cardiolipin synthase N-terminal domain-containing protein</fullName>
    </recommendedName>
</protein>
<dbReference type="AlphaFoldDB" id="M0PEF7"/>
<feature type="transmembrane region" description="Helical" evidence="6">
    <location>
        <begin position="44"/>
        <end position="64"/>
    </location>
</feature>